<keyword evidence="3" id="KW-1185">Reference proteome</keyword>
<reference evidence="4" key="1">
    <citation type="submission" date="2017-02" db="UniProtKB">
        <authorList>
            <consortium name="WormBaseParasite"/>
        </authorList>
    </citation>
    <scope>IDENTIFICATION</scope>
</reference>
<sequence>MSGSPARDTPRLENVDTHDSQSVTSSQGPSVITVSANTSLQFPPSGTCGKSIRTRNAQLRPGIVHPQGIHPVLYRVKSLFGTGARLETVHMEVPLPDRMDLHTVMLDQFSVNILTGKHRIDVFHILIGDLVLVYTLLPSTKYMRERLPYLETVEEASHHRKPTIWRVDEFAFIHRDLTETLGYIVSVTSIYSSQHTGHHQDC</sequence>
<feature type="region of interest" description="Disordered" evidence="1">
    <location>
        <begin position="1"/>
        <end position="29"/>
    </location>
</feature>
<dbReference type="EMBL" id="UZAF01016537">
    <property type="protein sequence ID" value="VDO29840.1"/>
    <property type="molecule type" value="Genomic_DNA"/>
</dbReference>
<feature type="compositionally biased region" description="Polar residues" evidence="1">
    <location>
        <begin position="20"/>
        <end position="29"/>
    </location>
</feature>
<dbReference type="AlphaFoldDB" id="A0A0N4W901"/>
<evidence type="ECO:0000313" key="4">
    <source>
        <dbReference type="WBParaSite" id="HPLM_0000672901-mRNA-1"/>
    </source>
</evidence>
<dbReference type="Proteomes" id="UP000268014">
    <property type="component" value="Unassembled WGS sequence"/>
</dbReference>
<protein>
    <submittedName>
        <fullName evidence="2 4">Uncharacterized protein</fullName>
    </submittedName>
</protein>
<reference evidence="2 3" key="2">
    <citation type="submission" date="2018-11" db="EMBL/GenBank/DDBJ databases">
        <authorList>
            <consortium name="Pathogen Informatics"/>
        </authorList>
    </citation>
    <scope>NUCLEOTIDE SEQUENCE [LARGE SCALE GENOMIC DNA]</scope>
    <source>
        <strain evidence="2 3">MHpl1</strain>
    </source>
</reference>
<dbReference type="OrthoDB" id="5871651at2759"/>
<feature type="compositionally biased region" description="Basic and acidic residues" evidence="1">
    <location>
        <begin position="8"/>
        <end position="19"/>
    </location>
</feature>
<evidence type="ECO:0000256" key="1">
    <source>
        <dbReference type="SAM" id="MobiDB-lite"/>
    </source>
</evidence>
<dbReference type="STRING" id="6290.A0A0N4W901"/>
<organism evidence="4">
    <name type="scientific">Haemonchus placei</name>
    <name type="common">Barber's pole worm</name>
    <dbReference type="NCBI Taxonomy" id="6290"/>
    <lineage>
        <taxon>Eukaryota</taxon>
        <taxon>Metazoa</taxon>
        <taxon>Ecdysozoa</taxon>
        <taxon>Nematoda</taxon>
        <taxon>Chromadorea</taxon>
        <taxon>Rhabditida</taxon>
        <taxon>Rhabditina</taxon>
        <taxon>Rhabditomorpha</taxon>
        <taxon>Strongyloidea</taxon>
        <taxon>Trichostrongylidae</taxon>
        <taxon>Haemonchus</taxon>
    </lineage>
</organism>
<dbReference type="WBParaSite" id="HPLM_0000672901-mRNA-1">
    <property type="protein sequence ID" value="HPLM_0000672901-mRNA-1"/>
    <property type="gene ID" value="HPLM_0000672901"/>
</dbReference>
<name>A0A0N4W901_HAEPC</name>
<accession>A0A0N4W901</accession>
<evidence type="ECO:0000313" key="3">
    <source>
        <dbReference type="Proteomes" id="UP000268014"/>
    </source>
</evidence>
<evidence type="ECO:0000313" key="2">
    <source>
        <dbReference type="EMBL" id="VDO29840.1"/>
    </source>
</evidence>
<proteinExistence type="predicted"/>
<gene>
    <name evidence="2" type="ORF">HPLM_LOCUS6721</name>
</gene>